<feature type="domain" description="Ras-associating" evidence="8">
    <location>
        <begin position="1920"/>
        <end position="2007"/>
    </location>
</feature>
<feature type="compositionally biased region" description="Polar residues" evidence="6">
    <location>
        <begin position="1236"/>
        <end position="1251"/>
    </location>
</feature>
<evidence type="ECO:0000313" key="10">
    <source>
        <dbReference type="EMBL" id="KAI5078833.1"/>
    </source>
</evidence>
<feature type="region of interest" description="Disordered" evidence="6">
    <location>
        <begin position="1442"/>
        <end position="1493"/>
    </location>
</feature>
<name>A0A9D4ZKC6_ADICA</name>
<dbReference type="InterPro" id="IPR029071">
    <property type="entry name" value="Ubiquitin-like_domsf"/>
</dbReference>
<feature type="domain" description="MyTH4" evidence="9">
    <location>
        <begin position="1744"/>
        <end position="1911"/>
    </location>
</feature>
<feature type="compositionally biased region" description="Polar residues" evidence="6">
    <location>
        <begin position="578"/>
        <end position="609"/>
    </location>
</feature>
<dbReference type="GO" id="GO:0003779">
    <property type="term" value="F:actin binding"/>
    <property type="evidence" value="ECO:0007669"/>
    <property type="project" value="UniProtKB-KW"/>
</dbReference>
<feature type="compositionally biased region" description="Polar residues" evidence="6">
    <location>
        <begin position="1115"/>
        <end position="1138"/>
    </location>
</feature>
<accession>A0A9D4ZKC6</accession>
<feature type="compositionally biased region" description="Basic and acidic residues" evidence="6">
    <location>
        <begin position="444"/>
        <end position="457"/>
    </location>
</feature>
<dbReference type="PROSITE" id="PS50200">
    <property type="entry name" value="RA"/>
    <property type="match status" value="1"/>
</dbReference>
<evidence type="ECO:0000259" key="8">
    <source>
        <dbReference type="PROSITE" id="PS50200"/>
    </source>
</evidence>
<proteinExistence type="inferred from homology"/>
<dbReference type="OrthoDB" id="6108017at2759"/>
<dbReference type="SUPFAM" id="SSF47031">
    <property type="entry name" value="Second domain of FERM"/>
    <property type="match status" value="1"/>
</dbReference>
<dbReference type="CDD" id="cd14473">
    <property type="entry name" value="FERM_B-lobe"/>
    <property type="match status" value="1"/>
</dbReference>
<dbReference type="InterPro" id="IPR019748">
    <property type="entry name" value="FERM_central"/>
</dbReference>
<evidence type="ECO:0000256" key="4">
    <source>
        <dbReference type="ARBA" id="ARBA00022737"/>
    </source>
</evidence>
<feature type="region of interest" description="Disordered" evidence="6">
    <location>
        <begin position="1598"/>
        <end position="1618"/>
    </location>
</feature>
<protein>
    <submittedName>
        <fullName evidence="10">Uncharacterized protein</fullName>
    </submittedName>
</protein>
<feature type="compositionally biased region" description="Basic and acidic residues" evidence="6">
    <location>
        <begin position="100"/>
        <end position="111"/>
    </location>
</feature>
<evidence type="ECO:0000259" key="7">
    <source>
        <dbReference type="PROSITE" id="PS50057"/>
    </source>
</evidence>
<dbReference type="InterPro" id="IPR002404">
    <property type="entry name" value="IRS_PTB"/>
</dbReference>
<gene>
    <name evidence="10" type="ORF">GOP47_0006504</name>
</gene>
<keyword evidence="4" id="KW-0677">Repeat</keyword>
<dbReference type="EMBL" id="JABFUD020000006">
    <property type="protein sequence ID" value="KAI5078833.1"/>
    <property type="molecule type" value="Genomic_DNA"/>
</dbReference>
<feature type="compositionally biased region" description="Polar residues" evidence="6">
    <location>
        <begin position="63"/>
        <end position="87"/>
    </location>
</feature>
<feature type="compositionally biased region" description="Polar residues" evidence="6">
    <location>
        <begin position="527"/>
        <end position="538"/>
    </location>
</feature>
<reference evidence="10" key="1">
    <citation type="submission" date="2021-01" db="EMBL/GenBank/DDBJ databases">
        <title>Adiantum capillus-veneris genome.</title>
        <authorList>
            <person name="Fang Y."/>
            <person name="Liao Q."/>
        </authorList>
    </citation>
    <scope>NUCLEOTIDE SEQUENCE</scope>
    <source>
        <strain evidence="10">H3</strain>
        <tissue evidence="10">Leaf</tissue>
    </source>
</reference>
<comment type="similarity">
    <text evidence="2">Belongs to the TRAFAC class myosin-kinesin ATPase superfamily. Myosin family.</text>
</comment>
<dbReference type="InterPro" id="IPR051567">
    <property type="entry name" value="Unconventional_Myosin_ATPase"/>
</dbReference>
<dbReference type="Gene3D" id="3.10.20.90">
    <property type="entry name" value="Phosphatidylinositol 3-kinase Catalytic Subunit, Chain A, domain 1"/>
    <property type="match status" value="1"/>
</dbReference>
<evidence type="ECO:0000313" key="11">
    <source>
        <dbReference type="Proteomes" id="UP000886520"/>
    </source>
</evidence>
<dbReference type="Pfam" id="PF00784">
    <property type="entry name" value="MyTH4"/>
    <property type="match status" value="1"/>
</dbReference>
<dbReference type="SMART" id="SM00139">
    <property type="entry name" value="MyTH4"/>
    <property type="match status" value="1"/>
</dbReference>
<comment type="subcellular location">
    <subcellularLocation>
        <location evidence="1">Cytoplasm</location>
    </subcellularLocation>
</comment>
<evidence type="ECO:0000256" key="5">
    <source>
        <dbReference type="ARBA" id="ARBA00023203"/>
    </source>
</evidence>
<feature type="domain" description="FERM" evidence="7">
    <location>
        <begin position="1916"/>
        <end position="2232"/>
    </location>
</feature>
<dbReference type="GO" id="GO:0005856">
    <property type="term" value="C:cytoskeleton"/>
    <property type="evidence" value="ECO:0007669"/>
    <property type="project" value="InterPro"/>
</dbReference>
<evidence type="ECO:0000259" key="9">
    <source>
        <dbReference type="PROSITE" id="PS51016"/>
    </source>
</evidence>
<feature type="region of interest" description="Disordered" evidence="6">
    <location>
        <begin position="1372"/>
        <end position="1425"/>
    </location>
</feature>
<dbReference type="GO" id="GO:0005737">
    <property type="term" value="C:cytoplasm"/>
    <property type="evidence" value="ECO:0007669"/>
    <property type="project" value="UniProtKB-SubCell"/>
</dbReference>
<evidence type="ECO:0000256" key="3">
    <source>
        <dbReference type="ARBA" id="ARBA00022490"/>
    </source>
</evidence>
<feature type="compositionally biased region" description="Low complexity" evidence="6">
    <location>
        <begin position="1467"/>
        <end position="1486"/>
    </location>
</feature>
<dbReference type="InterPro" id="IPR011993">
    <property type="entry name" value="PH-like_dom_sf"/>
</dbReference>
<dbReference type="Pfam" id="PF21989">
    <property type="entry name" value="RA_2"/>
    <property type="match status" value="1"/>
</dbReference>
<feature type="compositionally biased region" description="Polar residues" evidence="6">
    <location>
        <begin position="726"/>
        <end position="736"/>
    </location>
</feature>
<dbReference type="InterPro" id="IPR038185">
    <property type="entry name" value="MyTH4_dom_sf"/>
</dbReference>
<feature type="compositionally biased region" description="Low complexity" evidence="6">
    <location>
        <begin position="610"/>
        <end position="625"/>
    </location>
</feature>
<dbReference type="GO" id="GO:0007165">
    <property type="term" value="P:signal transduction"/>
    <property type="evidence" value="ECO:0007669"/>
    <property type="project" value="InterPro"/>
</dbReference>
<feature type="region of interest" description="Disordered" evidence="6">
    <location>
        <begin position="351"/>
        <end position="457"/>
    </location>
</feature>
<feature type="compositionally biased region" description="Basic and acidic residues" evidence="6">
    <location>
        <begin position="210"/>
        <end position="219"/>
    </location>
</feature>
<feature type="region of interest" description="Disordered" evidence="6">
    <location>
        <begin position="527"/>
        <end position="628"/>
    </location>
</feature>
<feature type="region of interest" description="Disordered" evidence="6">
    <location>
        <begin position="1232"/>
        <end position="1285"/>
    </location>
</feature>
<dbReference type="Proteomes" id="UP000886520">
    <property type="component" value="Chromosome 6"/>
</dbReference>
<feature type="region of interest" description="Disordered" evidence="6">
    <location>
        <begin position="201"/>
        <end position="288"/>
    </location>
</feature>
<feature type="compositionally biased region" description="Polar residues" evidence="6">
    <location>
        <begin position="1267"/>
        <end position="1281"/>
    </location>
</feature>
<sequence>MADDDRKYSSLYSAIHNIGRRPKRASSRTLQESSATQRKSASTPNDSYPIRARESNAVPAPPSTQQKARFSTLSPLDSIDGSHQGNVSALGEGSPAAMFPREESVSVHRESQVPATLSTSSPVGSNRGSLRRSTPGLNENYPMSPSTTEVYLSRKESQIPLRQGGGESHLIVPGFEDNSVGEAHFLPFTDQAQFAGSPVFGASRGSSASRESKVLKRASEQQARFSIPPSPLTASRGSELIGTYDGAVRGESKVKAPGDDEDQEVREPYSPPSTEQARFFTSPSFDANRGSLARRESQMPFFASTQQERPSILPSTVKFARGSEMLGAYDGQGPRESQMMMYAGADTEVGAYAHPSTNSSNSLGGRDSHLMNPEQVILPARMSSARSSRKGSSLNAESSGSPPRVTFSLPENSAAKNPRASLPDSNVSQEPPAGGYNITVSKRLSSENAKKSVSMVDRHESFLKVPSVLEPEDEAILHDGQGLQAIDSGPPSSQMGAERSPRASSLLRIPQIMDNEPELYVNANQGSRASSSFANQETYEPKVDFEKFPAANMTGARDEGEHMGNRSLQGAESMGLPQHNQSDIEGTGRQSLRTSEQVPRFTLQSSRAVSPSRKFSQASRSSSASLATGVEDGVNQGLKTSYMHFNPARVSGSEFVHNAPELESKQAVLPSNRFSQVSRPSFYPLFTDSSNEAIQAHRNSDVPMDIMQTSLPESFGSIQDQVESPKQKFSQVSRPSSFPPFDNGNDSIEGPRKSLYPMRTSLSESFQHSPGVDMQKPVGRSSRNLSQVLPFDSENVVIQGPRKSYMALDPMQTPLPESLQYASGRESLQEQVVSPDQKYSQVSRPSFFIPHFNIGDEANQGPRTSDMHSGFMRTSLAESSQGAPGIETLQEQVVSPLQKFSQDSRLSSVPLGIDSENDFGQSRRATYVPADTMETSLLEFYQNAPPLERMQDEVVSPQQKDSQALTQSSFFPPIGSGYEAIEGPQTSYMPSDFKRTAFPESYQNVLGMDGQEMASPSRTVSRKSFAPFLIGSMSQGPSASDILLDPTQASLRESFQYTPGMENMQEQVASPSQQVSQVFRPSAFTPSTGENNANQAPKTSFISLNPMRASFTGSLQTASGMESEEQVSPASRKSSQALQIDLVPSLIGREEENDQGLRTSYRPLDSMRTSSPGSFQSAPDVQEQLASPSRKLRQVPVFSSIPGENDVSQVLRPSNMLLDPGRTSIPDFPIPGQLPQRPSSLSFSKQMQKRSSLGFPSIPGEPGANSLADTGNSMSDSSSDEVLQERRLSLESVSRSSFSAKLNEQQSMVRPWDMERLSDAERRMREVTFGNSGTESDYTFKDSNETELMGSVNASADNKKFVTSLEDEPGCFTKGIDQRPYDSVDGVEPYGSLEQEDEDEERTRGNGFYATNPQDSENMRSFSSKGGHKSLVQEFIYPASSPRQSFQENMSPSAVPGESLHQEASYQSTSPRRSISPRQSISPRLSARQSLGGSSIKDLTELQTQEFMYSPSLAARTTTELSLDGQDQAMLQSTAPEMADVEYADQELSLPSSRQSFQQALLEEDNNQELPFEDPQVLFEEDKTQELLYEDPQVLFEEDNNQESPYEDATYPEDSLVDKGNDQEEVQDFDENELNDEECFDDSLAETQHDDAWDVSSVGKEDYIDDNLSPPTKDNLHSGSFANLEQPLVSFKRAFGSSNSFVKVPFGASELSFEGFAKVQFMEPTGGLWPIVWKSVAMQDLIRFSKDPITQPLLQRLAAAPHKQCAITSFAHLLAYMGDAATHQDLVYHVQQVLMLGIKYSEFRDEIFCQICKQTTANPSRWSNGRGWQAMALCVGTFGPSSTFRPFLEAHLQQVANHFVGQWAGETMSYQDEGMSNPSKAAEYCIARLQKLLQAGPRRLPPLHAEINAVEKMETIRVNIYLPDDTFKVLDLDPMATAEEVTTQLVQMTDLSDPEYYGIFQVLYGDVTVEKALTKNTYIMEVLSDWNKASILPLEKDLRLIAKAKFLFEKHVLCLPSTNMGLYDEQYEEDDRFSVEMDPSKTEMLFKRRLYIEDLSNCSSEVQSAVQNFDYVQAVRDVAYGIYPVEEHDAVMLGSLQLRADSSFFENLEEALTDDVIRKFGPKIYVEGSEREWKSALLRTAAALPPEEDMSICINDYIDFLRSRCTLYGSCWFYVKQKADPRLPYEMFVAINTAGVYFVQVKTKEQLLHMQFTEICSWGYSNISFSLVTGNM</sequence>
<keyword evidence="5" id="KW-0009">Actin-binding</keyword>
<feature type="region of interest" description="Disordered" evidence="6">
    <location>
        <begin position="479"/>
        <end position="503"/>
    </location>
</feature>
<dbReference type="InterPro" id="IPR000299">
    <property type="entry name" value="FERM_domain"/>
</dbReference>
<keyword evidence="11" id="KW-1185">Reference proteome</keyword>
<feature type="compositionally biased region" description="Polar residues" evidence="6">
    <location>
        <begin position="1442"/>
        <end position="1452"/>
    </location>
</feature>
<feature type="compositionally biased region" description="Polar residues" evidence="6">
    <location>
        <begin position="272"/>
        <end position="285"/>
    </location>
</feature>
<dbReference type="PANTHER" id="PTHR22692:SF33">
    <property type="entry name" value="MYOSIN"/>
    <property type="match status" value="1"/>
</dbReference>
<evidence type="ECO:0000256" key="2">
    <source>
        <dbReference type="ARBA" id="ARBA00008314"/>
    </source>
</evidence>
<organism evidence="10 11">
    <name type="scientific">Adiantum capillus-veneris</name>
    <name type="common">Maidenhair fern</name>
    <dbReference type="NCBI Taxonomy" id="13818"/>
    <lineage>
        <taxon>Eukaryota</taxon>
        <taxon>Viridiplantae</taxon>
        <taxon>Streptophyta</taxon>
        <taxon>Embryophyta</taxon>
        <taxon>Tracheophyta</taxon>
        <taxon>Polypodiopsida</taxon>
        <taxon>Polypodiidae</taxon>
        <taxon>Polypodiales</taxon>
        <taxon>Pteridineae</taxon>
        <taxon>Pteridaceae</taxon>
        <taxon>Vittarioideae</taxon>
        <taxon>Adiantum</taxon>
    </lineage>
</organism>
<feature type="compositionally biased region" description="Polar residues" evidence="6">
    <location>
        <begin position="1409"/>
        <end position="1424"/>
    </location>
</feature>
<keyword evidence="3" id="KW-0963">Cytoplasm</keyword>
<evidence type="ECO:0000256" key="1">
    <source>
        <dbReference type="ARBA" id="ARBA00004496"/>
    </source>
</evidence>
<feature type="compositionally biased region" description="Polar residues" evidence="6">
    <location>
        <begin position="113"/>
        <end position="147"/>
    </location>
</feature>
<dbReference type="InterPro" id="IPR019749">
    <property type="entry name" value="Band_41_domain"/>
</dbReference>
<feature type="compositionally biased region" description="Low complexity" evidence="6">
    <location>
        <begin position="381"/>
        <end position="393"/>
    </location>
</feature>
<evidence type="ECO:0000256" key="6">
    <source>
        <dbReference type="SAM" id="MobiDB-lite"/>
    </source>
</evidence>
<feature type="region of interest" description="Disordered" evidence="6">
    <location>
        <begin position="1115"/>
        <end position="1191"/>
    </location>
</feature>
<dbReference type="SMART" id="SM00295">
    <property type="entry name" value="B41"/>
    <property type="match status" value="1"/>
</dbReference>
<dbReference type="Gene3D" id="2.30.29.30">
    <property type="entry name" value="Pleckstrin-homology domain (PH domain)/Phosphotyrosine-binding domain (PTB)"/>
    <property type="match status" value="1"/>
</dbReference>
<dbReference type="InterPro" id="IPR035963">
    <property type="entry name" value="FERM_2"/>
</dbReference>
<feature type="compositionally biased region" description="Polar residues" evidence="6">
    <location>
        <begin position="27"/>
        <end position="46"/>
    </location>
</feature>
<dbReference type="InterPro" id="IPR000857">
    <property type="entry name" value="MyTH4_dom"/>
</dbReference>
<dbReference type="PROSITE" id="PS50057">
    <property type="entry name" value="FERM_3"/>
    <property type="match status" value="1"/>
</dbReference>
<dbReference type="Pfam" id="PF02174">
    <property type="entry name" value="IRS"/>
    <property type="match status" value="1"/>
</dbReference>
<dbReference type="SUPFAM" id="SSF54236">
    <property type="entry name" value="Ubiquitin-like"/>
    <property type="match status" value="1"/>
</dbReference>
<feature type="region of interest" description="Disordered" evidence="6">
    <location>
        <begin position="726"/>
        <end position="751"/>
    </location>
</feature>
<feature type="region of interest" description="Disordered" evidence="6">
    <location>
        <begin position="1"/>
        <end position="147"/>
    </location>
</feature>
<feature type="compositionally biased region" description="Polar residues" evidence="6">
    <location>
        <begin position="1167"/>
        <end position="1187"/>
    </location>
</feature>
<dbReference type="InterPro" id="IPR000159">
    <property type="entry name" value="RA_dom"/>
</dbReference>
<dbReference type="PANTHER" id="PTHR22692">
    <property type="entry name" value="MYOSIN VII, XV"/>
    <property type="match status" value="1"/>
</dbReference>
<comment type="caution">
    <text evidence="10">The sequence shown here is derived from an EMBL/GenBank/DDBJ whole genome shotgun (WGS) entry which is preliminary data.</text>
</comment>
<dbReference type="Gene3D" id="1.25.40.530">
    <property type="entry name" value="MyTH4 domain"/>
    <property type="match status" value="1"/>
</dbReference>
<feature type="compositionally biased region" description="Basic and acidic residues" evidence="6">
    <location>
        <begin position="248"/>
        <end position="258"/>
    </location>
</feature>
<dbReference type="PROSITE" id="PS51016">
    <property type="entry name" value="MYTH4"/>
    <property type="match status" value="1"/>
</dbReference>